<reference evidence="1" key="1">
    <citation type="submission" date="2015-12" db="EMBL/GenBank/DDBJ databases">
        <title>Gene expression during late stages of embryo sac development: a critical building block for successful pollen-pistil interactions.</title>
        <authorList>
            <person name="Liu Y."/>
            <person name="Joly V."/>
            <person name="Sabar M."/>
            <person name="Matton D.P."/>
        </authorList>
    </citation>
    <scope>NUCLEOTIDE SEQUENCE</scope>
</reference>
<dbReference type="AlphaFoldDB" id="A0A0V0GDP2"/>
<organism evidence="1">
    <name type="scientific">Solanum chacoense</name>
    <name type="common">Chaco potato</name>
    <dbReference type="NCBI Taxonomy" id="4108"/>
    <lineage>
        <taxon>Eukaryota</taxon>
        <taxon>Viridiplantae</taxon>
        <taxon>Streptophyta</taxon>
        <taxon>Embryophyta</taxon>
        <taxon>Tracheophyta</taxon>
        <taxon>Spermatophyta</taxon>
        <taxon>Magnoliopsida</taxon>
        <taxon>eudicotyledons</taxon>
        <taxon>Gunneridae</taxon>
        <taxon>Pentapetalae</taxon>
        <taxon>asterids</taxon>
        <taxon>lamiids</taxon>
        <taxon>Solanales</taxon>
        <taxon>Solanaceae</taxon>
        <taxon>Solanoideae</taxon>
        <taxon>Solaneae</taxon>
        <taxon>Solanum</taxon>
    </lineage>
</organism>
<accession>A0A0V0GDP2</accession>
<proteinExistence type="predicted"/>
<sequence>FSALSPWTEGPLHFRTSFNNSISFSLFSLSVADLTNRRCQEILAIWDRGVQRWILISNVQIQTAVHS</sequence>
<dbReference type="EMBL" id="GEDG01041971">
    <property type="protein sequence ID" value="JAP06284.1"/>
    <property type="molecule type" value="Transcribed_RNA"/>
</dbReference>
<protein>
    <submittedName>
        <fullName evidence="1">Putative ovule protein</fullName>
    </submittedName>
</protein>
<evidence type="ECO:0000313" key="1">
    <source>
        <dbReference type="EMBL" id="JAP06284.1"/>
    </source>
</evidence>
<name>A0A0V0GDP2_SOLCH</name>
<feature type="non-terminal residue" evidence="1">
    <location>
        <position position="1"/>
    </location>
</feature>